<name>A0A9W8HLD5_9FUNG</name>
<comment type="caution">
    <text evidence="8">The sequence shown here is derived from an EMBL/GenBank/DDBJ whole genome shotgun (WGS) entry which is preliminary data.</text>
</comment>
<dbReference type="SUPFAM" id="SSF53335">
    <property type="entry name" value="S-adenosyl-L-methionine-dependent methyltransferases"/>
    <property type="match status" value="1"/>
</dbReference>
<keyword evidence="3 5" id="KW-0808">Transferase</keyword>
<sequence length="251" mass="27354">MSSSGSNTSDKGGSDGRAKPENTLEQETEPFEASRLGSKDHWNNVYDREISNFNETGDIGEVWFGEDTAAKMVTWVCSNIEDASSRILDVGCGNGHLLLELAEEGYTNLVGTDYSAQAVELAKSIAKSRSADIAYFEQDFLDPQDVSRVAGEEKFDAVLDKGTYDAICLKPKDADAVSVDQSAIDMYPVSVVSSLKDSGVFLITSCNWTEEELVSRFSSHLECTGRVKHRSFQFGGAVGQTDATVAFKKRL</sequence>
<dbReference type="Pfam" id="PF13847">
    <property type="entry name" value="Methyltransf_31"/>
    <property type="match status" value="1"/>
</dbReference>
<dbReference type="CDD" id="cd02440">
    <property type="entry name" value="AdoMet_MTases"/>
    <property type="match status" value="1"/>
</dbReference>
<dbReference type="HAMAP" id="MF_03188">
    <property type="entry name" value="Methyltr_EFM4"/>
    <property type="match status" value="1"/>
</dbReference>
<feature type="domain" description="Methyltransferase" evidence="7">
    <location>
        <begin position="83"/>
        <end position="222"/>
    </location>
</feature>
<evidence type="ECO:0000259" key="7">
    <source>
        <dbReference type="Pfam" id="PF13847"/>
    </source>
</evidence>
<accession>A0A9W8HLD5</accession>
<dbReference type="InterPro" id="IPR025714">
    <property type="entry name" value="Methyltranfer_dom"/>
</dbReference>
<dbReference type="EMBL" id="JANBUM010000103">
    <property type="protein sequence ID" value="KAJ2784862.1"/>
    <property type="molecule type" value="Genomic_DNA"/>
</dbReference>
<evidence type="ECO:0000313" key="8">
    <source>
        <dbReference type="EMBL" id="KAJ2784862.1"/>
    </source>
</evidence>
<dbReference type="AlphaFoldDB" id="A0A9W8HLD5"/>
<comment type="similarity">
    <text evidence="5">Belongs to the class I-like SAM-binding methyltransferase superfamily. EFM4 family.</text>
</comment>
<evidence type="ECO:0000256" key="3">
    <source>
        <dbReference type="ARBA" id="ARBA00022679"/>
    </source>
</evidence>
<dbReference type="GO" id="GO:0005737">
    <property type="term" value="C:cytoplasm"/>
    <property type="evidence" value="ECO:0007669"/>
    <property type="project" value="UniProtKB-SubCell"/>
</dbReference>
<proteinExistence type="inferred from homology"/>
<dbReference type="PANTHER" id="PTHR12843:SF5">
    <property type="entry name" value="EEF1A LYSINE METHYLTRANSFERASE 2"/>
    <property type="match status" value="1"/>
</dbReference>
<dbReference type="EC" id="2.1.1.-" evidence="5"/>
<reference evidence="8" key="1">
    <citation type="submission" date="2022-07" db="EMBL/GenBank/DDBJ databases">
        <title>Phylogenomic reconstructions and comparative analyses of Kickxellomycotina fungi.</title>
        <authorList>
            <person name="Reynolds N.K."/>
            <person name="Stajich J.E."/>
            <person name="Barry K."/>
            <person name="Grigoriev I.V."/>
            <person name="Crous P."/>
            <person name="Smith M.E."/>
        </authorList>
    </citation>
    <scope>NUCLEOTIDE SEQUENCE</scope>
    <source>
        <strain evidence="8">BCRC 34489</strain>
    </source>
</reference>
<keyword evidence="5" id="KW-0813">Transport</keyword>
<evidence type="ECO:0000313" key="9">
    <source>
        <dbReference type="Proteomes" id="UP001140172"/>
    </source>
</evidence>
<evidence type="ECO:0000256" key="4">
    <source>
        <dbReference type="ARBA" id="ARBA00022691"/>
    </source>
</evidence>
<comment type="function">
    <text evidence="5">S-adenosyl-L-methionine-dependent protein-lysine N-methyltransferase that mono- and dimethylates elongation factor 1-alpha at 'Lys-316'. May play a role in intracellular transport.</text>
</comment>
<dbReference type="GO" id="GO:0016279">
    <property type="term" value="F:protein-lysine N-methyltransferase activity"/>
    <property type="evidence" value="ECO:0007669"/>
    <property type="project" value="UniProtKB-UniRule"/>
</dbReference>
<dbReference type="PANTHER" id="PTHR12843">
    <property type="entry name" value="PROTEIN-LYSINE N-METHYLTRANSFERASE METTL10"/>
    <property type="match status" value="1"/>
</dbReference>
<evidence type="ECO:0000256" key="2">
    <source>
        <dbReference type="ARBA" id="ARBA00022603"/>
    </source>
</evidence>
<dbReference type="GO" id="GO:0032259">
    <property type="term" value="P:methylation"/>
    <property type="evidence" value="ECO:0007669"/>
    <property type="project" value="UniProtKB-KW"/>
</dbReference>
<dbReference type="OrthoDB" id="10069295at2759"/>
<dbReference type="Proteomes" id="UP001140172">
    <property type="component" value="Unassembled WGS sequence"/>
</dbReference>
<dbReference type="GO" id="GO:0016192">
    <property type="term" value="P:vesicle-mediated transport"/>
    <property type="evidence" value="ECO:0007669"/>
    <property type="project" value="UniProtKB-UniRule"/>
</dbReference>
<organism evidence="8 9">
    <name type="scientific">Coemansia interrupta</name>
    <dbReference type="NCBI Taxonomy" id="1126814"/>
    <lineage>
        <taxon>Eukaryota</taxon>
        <taxon>Fungi</taxon>
        <taxon>Fungi incertae sedis</taxon>
        <taxon>Zoopagomycota</taxon>
        <taxon>Kickxellomycotina</taxon>
        <taxon>Kickxellomycetes</taxon>
        <taxon>Kickxellales</taxon>
        <taxon>Kickxellaceae</taxon>
        <taxon>Coemansia</taxon>
    </lineage>
</organism>
<feature type="compositionally biased region" description="Polar residues" evidence="6">
    <location>
        <begin position="1"/>
        <end position="11"/>
    </location>
</feature>
<comment type="subcellular location">
    <subcellularLocation>
        <location evidence="5">Cytoplasm</location>
    </subcellularLocation>
</comment>
<keyword evidence="2 5" id="KW-0489">Methyltransferase</keyword>
<dbReference type="Gene3D" id="3.40.50.150">
    <property type="entry name" value="Vaccinia Virus protein VP39"/>
    <property type="match status" value="1"/>
</dbReference>
<evidence type="ECO:0000256" key="1">
    <source>
        <dbReference type="ARBA" id="ARBA00022490"/>
    </source>
</evidence>
<evidence type="ECO:0000256" key="6">
    <source>
        <dbReference type="SAM" id="MobiDB-lite"/>
    </source>
</evidence>
<evidence type="ECO:0000256" key="5">
    <source>
        <dbReference type="HAMAP-Rule" id="MF_03188"/>
    </source>
</evidence>
<keyword evidence="9" id="KW-1185">Reference proteome</keyword>
<keyword evidence="4 5" id="KW-0949">S-adenosyl-L-methionine</keyword>
<protein>
    <recommendedName>
        <fullName evidence="5">Protein-lysine N-methyltransferase EFM4</fullName>
        <ecNumber evidence="5">2.1.1.-</ecNumber>
    </recommendedName>
    <alternativeName>
        <fullName evidence="5">Elongation factor methyltransferase 4</fullName>
    </alternativeName>
</protein>
<gene>
    <name evidence="8" type="primary">EFM4_1</name>
    <name evidence="5" type="synonym">EFM4</name>
    <name evidence="8" type="ORF">GGI15_002115</name>
</gene>
<dbReference type="InterPro" id="IPR029063">
    <property type="entry name" value="SAM-dependent_MTases_sf"/>
</dbReference>
<feature type="compositionally biased region" description="Basic and acidic residues" evidence="6">
    <location>
        <begin position="12"/>
        <end position="22"/>
    </location>
</feature>
<keyword evidence="1 5" id="KW-0963">Cytoplasm</keyword>
<dbReference type="InterPro" id="IPR026635">
    <property type="entry name" value="Efm4/METTL10"/>
</dbReference>
<feature type="region of interest" description="Disordered" evidence="6">
    <location>
        <begin position="1"/>
        <end position="36"/>
    </location>
</feature>